<accession>K0SK03</accession>
<dbReference type="AlphaFoldDB" id="K0SK03"/>
<gene>
    <name evidence="1" type="ORF">THAOC_18209</name>
</gene>
<sequence>MDALTHILKKTVRIQAASCTQKLREKDGVIKEKDDALVALKRENAKLKIASTKKTKKHSMLRQLETARSDCMIDYT</sequence>
<keyword evidence="2" id="KW-1185">Reference proteome</keyword>
<protein>
    <submittedName>
        <fullName evidence="1">Uncharacterized protein</fullName>
    </submittedName>
</protein>
<evidence type="ECO:0000313" key="1">
    <source>
        <dbReference type="EMBL" id="EJK61331.1"/>
    </source>
</evidence>
<comment type="caution">
    <text evidence="1">The sequence shown here is derived from an EMBL/GenBank/DDBJ whole genome shotgun (WGS) entry which is preliminary data.</text>
</comment>
<reference evidence="1 2" key="1">
    <citation type="journal article" date="2012" name="Genome Biol.">
        <title>Genome and low-iron response of an oceanic diatom adapted to chronic iron limitation.</title>
        <authorList>
            <person name="Lommer M."/>
            <person name="Specht M."/>
            <person name="Roy A.S."/>
            <person name="Kraemer L."/>
            <person name="Andreson R."/>
            <person name="Gutowska M.A."/>
            <person name="Wolf J."/>
            <person name="Bergner S.V."/>
            <person name="Schilhabel M.B."/>
            <person name="Klostermeier U.C."/>
            <person name="Beiko R.G."/>
            <person name="Rosenstiel P."/>
            <person name="Hippler M."/>
            <person name="Laroche J."/>
        </authorList>
    </citation>
    <scope>NUCLEOTIDE SEQUENCE [LARGE SCALE GENOMIC DNA]</scope>
    <source>
        <strain evidence="1 2">CCMP1005</strain>
    </source>
</reference>
<dbReference type="EMBL" id="AGNL01020141">
    <property type="protein sequence ID" value="EJK61331.1"/>
    <property type="molecule type" value="Genomic_DNA"/>
</dbReference>
<organism evidence="1 2">
    <name type="scientific">Thalassiosira oceanica</name>
    <name type="common">Marine diatom</name>
    <dbReference type="NCBI Taxonomy" id="159749"/>
    <lineage>
        <taxon>Eukaryota</taxon>
        <taxon>Sar</taxon>
        <taxon>Stramenopiles</taxon>
        <taxon>Ochrophyta</taxon>
        <taxon>Bacillariophyta</taxon>
        <taxon>Coscinodiscophyceae</taxon>
        <taxon>Thalassiosirophycidae</taxon>
        <taxon>Thalassiosirales</taxon>
        <taxon>Thalassiosiraceae</taxon>
        <taxon>Thalassiosira</taxon>
    </lineage>
</organism>
<proteinExistence type="predicted"/>
<name>K0SK03_THAOC</name>
<dbReference type="Proteomes" id="UP000266841">
    <property type="component" value="Unassembled WGS sequence"/>
</dbReference>
<feature type="non-terminal residue" evidence="1">
    <location>
        <position position="76"/>
    </location>
</feature>
<evidence type="ECO:0000313" key="2">
    <source>
        <dbReference type="Proteomes" id="UP000266841"/>
    </source>
</evidence>